<keyword evidence="2" id="KW-0472">Membrane</keyword>
<dbReference type="AlphaFoldDB" id="A0AAD4IX58"/>
<feature type="compositionally biased region" description="Polar residues" evidence="1">
    <location>
        <begin position="1"/>
        <end position="16"/>
    </location>
</feature>
<evidence type="ECO:0000313" key="3">
    <source>
        <dbReference type="EMBL" id="KAH6823145.1"/>
    </source>
</evidence>
<reference evidence="3 4" key="1">
    <citation type="journal article" date="2021" name="Nat. Commun.">
        <title>Incipient diploidization of the medicinal plant Perilla within 10,000 years.</title>
        <authorList>
            <person name="Zhang Y."/>
            <person name="Shen Q."/>
            <person name="Leng L."/>
            <person name="Zhang D."/>
            <person name="Chen S."/>
            <person name="Shi Y."/>
            <person name="Ning Z."/>
            <person name="Chen S."/>
        </authorList>
    </citation>
    <scope>NUCLEOTIDE SEQUENCE [LARGE SCALE GENOMIC DNA]</scope>
    <source>
        <strain evidence="4">cv. PC099</strain>
    </source>
</reference>
<feature type="transmembrane region" description="Helical" evidence="2">
    <location>
        <begin position="89"/>
        <end position="109"/>
    </location>
</feature>
<keyword evidence="2" id="KW-0812">Transmembrane</keyword>
<organism evidence="3 4">
    <name type="scientific">Perilla frutescens var. hirtella</name>
    <name type="common">Perilla citriodora</name>
    <name type="synonym">Perilla setoyensis</name>
    <dbReference type="NCBI Taxonomy" id="608512"/>
    <lineage>
        <taxon>Eukaryota</taxon>
        <taxon>Viridiplantae</taxon>
        <taxon>Streptophyta</taxon>
        <taxon>Embryophyta</taxon>
        <taxon>Tracheophyta</taxon>
        <taxon>Spermatophyta</taxon>
        <taxon>Magnoliopsida</taxon>
        <taxon>eudicotyledons</taxon>
        <taxon>Gunneridae</taxon>
        <taxon>Pentapetalae</taxon>
        <taxon>asterids</taxon>
        <taxon>lamiids</taxon>
        <taxon>Lamiales</taxon>
        <taxon>Lamiaceae</taxon>
        <taxon>Nepetoideae</taxon>
        <taxon>Elsholtzieae</taxon>
        <taxon>Perilla</taxon>
    </lineage>
</organism>
<evidence type="ECO:0000256" key="1">
    <source>
        <dbReference type="SAM" id="MobiDB-lite"/>
    </source>
</evidence>
<evidence type="ECO:0000313" key="4">
    <source>
        <dbReference type="Proteomes" id="UP001190926"/>
    </source>
</evidence>
<proteinExistence type="predicted"/>
<feature type="transmembrane region" description="Helical" evidence="2">
    <location>
        <begin position="121"/>
        <end position="139"/>
    </location>
</feature>
<feature type="transmembrane region" description="Helical" evidence="2">
    <location>
        <begin position="59"/>
        <end position="77"/>
    </location>
</feature>
<dbReference type="EMBL" id="SDAM02001008">
    <property type="protein sequence ID" value="KAH6823145.1"/>
    <property type="molecule type" value="Genomic_DNA"/>
</dbReference>
<accession>A0AAD4IX58</accession>
<feature type="region of interest" description="Disordered" evidence="1">
    <location>
        <begin position="1"/>
        <end position="51"/>
    </location>
</feature>
<gene>
    <name evidence="3" type="ORF">C2S53_011318</name>
</gene>
<name>A0AAD4IX58_PERFH</name>
<keyword evidence="4" id="KW-1185">Reference proteome</keyword>
<comment type="caution">
    <text evidence="3">The sequence shown here is derived from an EMBL/GenBank/DDBJ whole genome shotgun (WGS) entry which is preliminary data.</text>
</comment>
<evidence type="ECO:0000256" key="2">
    <source>
        <dbReference type="SAM" id="Phobius"/>
    </source>
</evidence>
<protein>
    <submittedName>
        <fullName evidence="3">Uncharacterized protein</fullName>
    </submittedName>
</protein>
<dbReference type="Proteomes" id="UP001190926">
    <property type="component" value="Unassembled WGS sequence"/>
</dbReference>
<feature type="compositionally biased region" description="Basic and acidic residues" evidence="1">
    <location>
        <begin position="20"/>
        <end position="40"/>
    </location>
</feature>
<sequence>MCSLQSPPLPTSSHQGINHAADDVDRDGCGGGEVRIDIPDHGGPIPPRRRSRFDRSTRMMIEMTLAIGGQTIGAVALTSCGTTSSPSSWPLYSVELCIIFGMSFIFAAISLRSKLPVVSTVMAKVAAAAIALAIIISVTSHLPPVLAFTAGPFAFLLISVAVAFPSTT</sequence>
<keyword evidence="2" id="KW-1133">Transmembrane helix</keyword>
<feature type="transmembrane region" description="Helical" evidence="2">
    <location>
        <begin position="145"/>
        <end position="164"/>
    </location>
</feature>